<feature type="transmembrane region" description="Helical" evidence="6">
    <location>
        <begin position="369"/>
        <end position="390"/>
    </location>
</feature>
<evidence type="ECO:0000256" key="2">
    <source>
        <dbReference type="ARBA" id="ARBA00022475"/>
    </source>
</evidence>
<dbReference type="PANTHER" id="PTHR30250">
    <property type="entry name" value="PST FAMILY PREDICTED COLANIC ACID TRANSPORTER"/>
    <property type="match status" value="1"/>
</dbReference>
<dbReference type="InterPro" id="IPR050833">
    <property type="entry name" value="Poly_Biosynth_Transport"/>
</dbReference>
<keyword evidence="5 6" id="KW-0472">Membrane</keyword>
<keyword evidence="4 6" id="KW-1133">Transmembrane helix</keyword>
<feature type="transmembrane region" description="Helical" evidence="6">
    <location>
        <begin position="174"/>
        <end position="192"/>
    </location>
</feature>
<keyword evidence="2" id="KW-1003">Cell membrane</keyword>
<dbReference type="Pfam" id="PF13440">
    <property type="entry name" value="Polysacc_synt_3"/>
    <property type="match status" value="1"/>
</dbReference>
<evidence type="ECO:0000313" key="7">
    <source>
        <dbReference type="EMBL" id="AEE12829.1"/>
    </source>
</evidence>
<dbReference type="AlphaFoldDB" id="F4KKA4"/>
<feature type="transmembrane region" description="Helical" evidence="6">
    <location>
        <begin position="85"/>
        <end position="107"/>
    </location>
</feature>
<dbReference type="PANTHER" id="PTHR30250:SF11">
    <property type="entry name" value="O-ANTIGEN TRANSPORTER-RELATED"/>
    <property type="match status" value="1"/>
</dbReference>
<organism evidence="7 8">
    <name type="scientific">Porphyromonas asaccharolytica (strain ATCC 25260 / DSM 20707 / BCRC 10618 / CCUG 7834 / JCM 6326 / LMG 13178 / VPI 4198 / B440)</name>
    <name type="common">Bacteroides asaccharolyticus</name>
    <dbReference type="NCBI Taxonomy" id="879243"/>
    <lineage>
        <taxon>Bacteria</taxon>
        <taxon>Pseudomonadati</taxon>
        <taxon>Bacteroidota</taxon>
        <taxon>Bacteroidia</taxon>
        <taxon>Bacteroidales</taxon>
        <taxon>Porphyromonadaceae</taxon>
        <taxon>Porphyromonas</taxon>
    </lineage>
</organism>
<evidence type="ECO:0000256" key="4">
    <source>
        <dbReference type="ARBA" id="ARBA00022989"/>
    </source>
</evidence>
<evidence type="ECO:0000256" key="3">
    <source>
        <dbReference type="ARBA" id="ARBA00022692"/>
    </source>
</evidence>
<accession>F4KKA4</accession>
<reference evidence="8" key="1">
    <citation type="submission" date="2011-04" db="EMBL/GenBank/DDBJ databases">
        <title>The complete genome of Porphyromonas asaccharolytica DSM 20707.</title>
        <authorList>
            <person name="Lucas S."/>
            <person name="Han J."/>
            <person name="Lapidus A."/>
            <person name="Bruce D."/>
            <person name="Goodwin L."/>
            <person name="Pitluck S."/>
            <person name="Peters L."/>
            <person name="Kyrpides N."/>
            <person name="Mavromatis K."/>
            <person name="Ivanova N."/>
            <person name="Ovchinnikova G."/>
            <person name="Pagani I."/>
            <person name="Lu M."/>
            <person name="Detter J.C."/>
            <person name="Tapia R."/>
            <person name="Han C."/>
            <person name="Land M."/>
            <person name="Hauser L."/>
            <person name="Markowitz V."/>
            <person name="Cheng J.-F."/>
            <person name="Hugenholtz P."/>
            <person name="Woyke T."/>
            <person name="Wu D."/>
            <person name="Gronow S."/>
            <person name="Wellnitz S."/>
            <person name="Brambilla E."/>
            <person name="Klenk H.-P."/>
            <person name="Eisen J.A."/>
        </authorList>
    </citation>
    <scope>NUCLEOTIDE SEQUENCE [LARGE SCALE GENOMIC DNA]</scope>
    <source>
        <strain evidence="8">ATCC 25260 / DSM 20707 / VPI 4198</strain>
    </source>
</reference>
<feature type="transmembrane region" description="Helical" evidence="6">
    <location>
        <begin position="47"/>
        <end position="65"/>
    </location>
</feature>
<dbReference type="STRING" id="879243.Poras_0886"/>
<evidence type="ECO:0000256" key="6">
    <source>
        <dbReference type="SAM" id="Phobius"/>
    </source>
</evidence>
<feature type="transmembrane region" description="Helical" evidence="6">
    <location>
        <begin position="396"/>
        <end position="416"/>
    </location>
</feature>
<dbReference type="EMBL" id="CP002689">
    <property type="protein sequence ID" value="AEE12829.1"/>
    <property type="molecule type" value="Genomic_DNA"/>
</dbReference>
<name>F4KKA4_PORAD</name>
<dbReference type="Proteomes" id="UP000006545">
    <property type="component" value="Chromosome"/>
</dbReference>
<feature type="transmembrane region" description="Helical" evidence="6">
    <location>
        <begin position="322"/>
        <end position="348"/>
    </location>
</feature>
<sequence>MKVPRPLRSILADSGLLLSVGVGVQLIALLLLPWVSKLYAPDTLGDLALILSISTLLSIAVGGRYEQAIVICQEPLERKHLLRLTLWITALVTLALLALTPAIEPWIGATRYATLQGKLWLIPPVVCTLGLCATLSNYALSLGHFKRIATSKAVQGLGNNGLKVDFGLFSPSVWSLWGAQIASTLLALIPLLQPLKHNKQTRVPTSRRELSQVARKYRAFPLFSLPQAAITTLLGSILILMLPLGYTTVEVGLVTMATMLARRPVQLIADSVSQVYFNRLSVAHHAQAPWRPLVRPLLLVTLVAGLPTLVLLWWAMPYLVRWFLAPAYVACTEIIRAMLVYLLVLFFTSIINVIPDIIGRQRAHLQIQLLNLFLQVALLVLLIYILRVPFVETVSTYYLVIALYHLLYGGWLLYLLRRHDQQLQRSND</sequence>
<evidence type="ECO:0000256" key="1">
    <source>
        <dbReference type="ARBA" id="ARBA00004651"/>
    </source>
</evidence>
<proteinExistence type="predicted"/>
<feature type="transmembrane region" description="Helical" evidence="6">
    <location>
        <begin position="119"/>
        <end position="140"/>
    </location>
</feature>
<dbReference type="eggNOG" id="COG2244">
    <property type="taxonomic scope" value="Bacteria"/>
</dbReference>
<dbReference type="HOGENOM" id="CLU_037830_0_0_10"/>
<keyword evidence="3 6" id="KW-0812">Transmembrane</keyword>
<protein>
    <submittedName>
        <fullName evidence="7">Polysaccharide biosynthesis protein</fullName>
    </submittedName>
</protein>
<dbReference type="GO" id="GO:0005886">
    <property type="term" value="C:plasma membrane"/>
    <property type="evidence" value="ECO:0007669"/>
    <property type="project" value="UniProtKB-SubCell"/>
</dbReference>
<dbReference type="RefSeq" id="WP_013760327.1">
    <property type="nucleotide sequence ID" value="NC_015501.1"/>
</dbReference>
<feature type="transmembrane region" description="Helical" evidence="6">
    <location>
        <begin position="15"/>
        <end position="35"/>
    </location>
</feature>
<evidence type="ECO:0000313" key="8">
    <source>
        <dbReference type="Proteomes" id="UP000006545"/>
    </source>
</evidence>
<evidence type="ECO:0000256" key="5">
    <source>
        <dbReference type="ARBA" id="ARBA00023136"/>
    </source>
</evidence>
<feature type="transmembrane region" description="Helical" evidence="6">
    <location>
        <begin position="297"/>
        <end position="316"/>
    </location>
</feature>
<gene>
    <name evidence="7" type="ordered locus">Poras_0886</name>
</gene>
<keyword evidence="8" id="KW-1185">Reference proteome</keyword>
<comment type="subcellular location">
    <subcellularLocation>
        <location evidence="1">Cell membrane</location>
        <topology evidence="1">Multi-pass membrane protein</topology>
    </subcellularLocation>
</comment>
<dbReference type="KEGG" id="pah:Poras_0886"/>